<dbReference type="Proteomes" id="UP000198420">
    <property type="component" value="Unassembled WGS sequence"/>
</dbReference>
<keyword evidence="2" id="KW-0449">Lipoprotein</keyword>
<evidence type="ECO:0000256" key="1">
    <source>
        <dbReference type="SAM" id="MobiDB-lite"/>
    </source>
</evidence>
<proteinExistence type="predicted"/>
<organism evidence="2 3">
    <name type="scientific">Actinomadura mexicana</name>
    <dbReference type="NCBI Taxonomy" id="134959"/>
    <lineage>
        <taxon>Bacteria</taxon>
        <taxon>Bacillati</taxon>
        <taxon>Actinomycetota</taxon>
        <taxon>Actinomycetes</taxon>
        <taxon>Streptosporangiales</taxon>
        <taxon>Thermomonosporaceae</taxon>
        <taxon>Actinomadura</taxon>
    </lineage>
</organism>
<feature type="region of interest" description="Disordered" evidence="1">
    <location>
        <begin position="126"/>
        <end position="148"/>
    </location>
</feature>
<reference evidence="3" key="1">
    <citation type="submission" date="2017-06" db="EMBL/GenBank/DDBJ databases">
        <authorList>
            <person name="Varghese N."/>
            <person name="Submissions S."/>
        </authorList>
    </citation>
    <scope>NUCLEOTIDE SEQUENCE [LARGE SCALE GENOMIC DNA]</scope>
    <source>
        <strain evidence="3">DSM 44485</strain>
    </source>
</reference>
<dbReference type="EMBL" id="FZNP01000003">
    <property type="protein sequence ID" value="SNR49030.1"/>
    <property type="molecule type" value="Genomic_DNA"/>
</dbReference>
<dbReference type="GO" id="GO:0043448">
    <property type="term" value="P:alkane catabolic process"/>
    <property type="evidence" value="ECO:0007669"/>
    <property type="project" value="TreeGrafter"/>
</dbReference>
<dbReference type="InterPro" id="IPR005297">
    <property type="entry name" value="Lipoprotein_repeat"/>
</dbReference>
<dbReference type="RefSeq" id="WP_089311267.1">
    <property type="nucleotide sequence ID" value="NZ_FZNP01000003.1"/>
</dbReference>
<evidence type="ECO:0000313" key="3">
    <source>
        <dbReference type="Proteomes" id="UP000198420"/>
    </source>
</evidence>
<sequence>MVQEHPAATVRSSDPAAVLRRRRSRIPAIAGPLVVSAAAVVAVAGCGGSNNSSGEKTSPAPSAATTSSSGGGAAAAMIQTANVGQLGQILVGGQARTVYLFQKDTGTTSACSGSCAAVWPPVTAGGKPQAGSGVDASKLGTTKRSDGTTEVTYSGHPLYYYAPDGTTGGSANGQGLNQFGAKWYVLSPSGAPVTKQQSGGGGGY</sequence>
<feature type="region of interest" description="Disordered" evidence="1">
    <location>
        <begin position="48"/>
        <end position="70"/>
    </location>
</feature>
<accession>A0A238WQZ8</accession>
<dbReference type="PANTHER" id="PTHR39335">
    <property type="entry name" value="BLL4220 PROTEIN"/>
    <property type="match status" value="1"/>
</dbReference>
<dbReference type="PANTHER" id="PTHR39335:SF1">
    <property type="entry name" value="BLL4220 PROTEIN"/>
    <property type="match status" value="1"/>
</dbReference>
<feature type="compositionally biased region" description="Low complexity" evidence="1">
    <location>
        <begin position="57"/>
        <end position="68"/>
    </location>
</feature>
<name>A0A238WQZ8_9ACTN</name>
<dbReference type="OrthoDB" id="597632at2"/>
<gene>
    <name evidence="2" type="ORF">SAMN06265355_103190</name>
</gene>
<dbReference type="Pfam" id="PF03640">
    <property type="entry name" value="Lipoprotein_15"/>
    <property type="match status" value="2"/>
</dbReference>
<dbReference type="AlphaFoldDB" id="A0A238WQZ8"/>
<keyword evidence="3" id="KW-1185">Reference proteome</keyword>
<protein>
    <submittedName>
        <fullName evidence="2">Predicted lipoprotein with conserved Yx(FWY)xxD motif</fullName>
    </submittedName>
</protein>
<evidence type="ECO:0000313" key="2">
    <source>
        <dbReference type="EMBL" id="SNR49030.1"/>
    </source>
</evidence>